<dbReference type="InterPro" id="IPR046457">
    <property type="entry name" value="PMI_typeI_cat"/>
</dbReference>
<reference evidence="4" key="1">
    <citation type="submission" date="2018-05" db="EMBL/GenBank/DDBJ databases">
        <authorList>
            <person name="Lanie J.A."/>
            <person name="Ng W.-L."/>
            <person name="Kazmierczak K.M."/>
            <person name="Andrzejewski T.M."/>
            <person name="Davidsen T.M."/>
            <person name="Wayne K.J."/>
            <person name="Tettelin H."/>
            <person name="Glass J.I."/>
            <person name="Rusch D."/>
            <person name="Podicherti R."/>
            <person name="Tsui H.-C.T."/>
            <person name="Winkler M.E."/>
        </authorList>
    </citation>
    <scope>NUCLEOTIDE SEQUENCE</scope>
</reference>
<sequence length="185" mass="19868">MSMPPLPEILPLTPYLREMVWGGRRLGNLYGKPLPAGQSIGESFELSALPGRDTVVADGLMAGRGLLSLHREFGAQLVGEEVSERYGSAFPLLIKLIDAHDDLSIQVHPDDAYAQSRELGVFGKTEAWVVLHSEDGRIALGLEPGVDETALRQAIGDGEAERVVRFQAVSAGDVVYLPAGTVHAL</sequence>
<dbReference type="Pfam" id="PF20511">
    <property type="entry name" value="PMI_typeI_cat"/>
    <property type="match status" value="1"/>
</dbReference>
<evidence type="ECO:0000256" key="1">
    <source>
        <dbReference type="ARBA" id="ARBA00022723"/>
    </source>
</evidence>
<dbReference type="AlphaFoldDB" id="A0A382RIX3"/>
<dbReference type="InterPro" id="IPR011051">
    <property type="entry name" value="RmlC_Cupin_sf"/>
</dbReference>
<gene>
    <name evidence="4" type="ORF">METZ01_LOCUS350036</name>
</gene>
<protein>
    <recommendedName>
        <fullName evidence="3">Phosphomannose isomerase type I catalytic domain-containing protein</fullName>
    </recommendedName>
</protein>
<dbReference type="SUPFAM" id="SSF51182">
    <property type="entry name" value="RmlC-like cupins"/>
    <property type="match status" value="1"/>
</dbReference>
<dbReference type="PANTHER" id="PTHR42742:SF3">
    <property type="entry name" value="FRUCTOKINASE"/>
    <property type="match status" value="1"/>
</dbReference>
<name>A0A382RIX3_9ZZZZ</name>
<dbReference type="InterPro" id="IPR014710">
    <property type="entry name" value="RmlC-like_jellyroll"/>
</dbReference>
<organism evidence="4">
    <name type="scientific">marine metagenome</name>
    <dbReference type="NCBI Taxonomy" id="408172"/>
    <lineage>
        <taxon>unclassified sequences</taxon>
        <taxon>metagenomes</taxon>
        <taxon>ecological metagenomes</taxon>
    </lineage>
</organism>
<dbReference type="CDD" id="cd07010">
    <property type="entry name" value="cupin_PMI_type_I_N_bac"/>
    <property type="match status" value="1"/>
</dbReference>
<evidence type="ECO:0000259" key="3">
    <source>
        <dbReference type="Pfam" id="PF20511"/>
    </source>
</evidence>
<proteinExistence type="predicted"/>
<accession>A0A382RIX3</accession>
<dbReference type="InterPro" id="IPR051804">
    <property type="entry name" value="Carb_Metab_Reg_Kinase/Isom"/>
</dbReference>
<evidence type="ECO:0000313" key="4">
    <source>
        <dbReference type="EMBL" id="SVC97182.1"/>
    </source>
</evidence>
<feature type="domain" description="Phosphomannose isomerase type I catalytic" evidence="3">
    <location>
        <begin position="10"/>
        <end position="115"/>
    </location>
</feature>
<feature type="non-terminal residue" evidence="4">
    <location>
        <position position="185"/>
    </location>
</feature>
<keyword evidence="2" id="KW-0862">Zinc</keyword>
<dbReference type="EMBL" id="UINC01121781">
    <property type="protein sequence ID" value="SVC97182.1"/>
    <property type="molecule type" value="Genomic_DNA"/>
</dbReference>
<dbReference type="Gene3D" id="2.60.120.10">
    <property type="entry name" value="Jelly Rolls"/>
    <property type="match status" value="1"/>
</dbReference>
<dbReference type="GO" id="GO:0004476">
    <property type="term" value="F:mannose-6-phosphate isomerase activity"/>
    <property type="evidence" value="ECO:0007669"/>
    <property type="project" value="InterPro"/>
</dbReference>
<evidence type="ECO:0000256" key="2">
    <source>
        <dbReference type="ARBA" id="ARBA00022833"/>
    </source>
</evidence>
<dbReference type="PANTHER" id="PTHR42742">
    <property type="entry name" value="TRANSCRIPTIONAL REPRESSOR MPRA"/>
    <property type="match status" value="1"/>
</dbReference>
<keyword evidence="1" id="KW-0479">Metal-binding</keyword>
<dbReference type="GO" id="GO:0008270">
    <property type="term" value="F:zinc ion binding"/>
    <property type="evidence" value="ECO:0007669"/>
    <property type="project" value="InterPro"/>
</dbReference>